<evidence type="ECO:0008006" key="4">
    <source>
        <dbReference type="Google" id="ProtNLM"/>
    </source>
</evidence>
<evidence type="ECO:0000313" key="3">
    <source>
        <dbReference type="Proteomes" id="UP000604046"/>
    </source>
</evidence>
<keyword evidence="3" id="KW-1185">Reference proteome</keyword>
<protein>
    <recommendedName>
        <fullName evidence="4">Reverse transcriptase domain-containing protein</fullName>
    </recommendedName>
</protein>
<gene>
    <name evidence="2" type="ORF">SNAT2548_LOCUS25646</name>
</gene>
<dbReference type="Gene3D" id="3.60.10.10">
    <property type="entry name" value="Endonuclease/exonuclease/phosphatase"/>
    <property type="match status" value="1"/>
</dbReference>
<name>A0A812S4I1_9DINO</name>
<dbReference type="InterPro" id="IPR036691">
    <property type="entry name" value="Endo/exonu/phosph_ase_sf"/>
</dbReference>
<accession>A0A812S4I1</accession>
<feature type="signal peptide" evidence="1">
    <location>
        <begin position="1"/>
        <end position="24"/>
    </location>
</feature>
<keyword evidence="1" id="KW-0732">Signal</keyword>
<feature type="chain" id="PRO_5032593746" description="Reverse transcriptase domain-containing protein" evidence="1">
    <location>
        <begin position="25"/>
        <end position="607"/>
    </location>
</feature>
<dbReference type="AlphaFoldDB" id="A0A812S4I1"/>
<evidence type="ECO:0000313" key="2">
    <source>
        <dbReference type="EMBL" id="CAE7461315.1"/>
    </source>
</evidence>
<organism evidence="2 3">
    <name type="scientific">Symbiodinium natans</name>
    <dbReference type="NCBI Taxonomy" id="878477"/>
    <lineage>
        <taxon>Eukaryota</taxon>
        <taxon>Sar</taxon>
        <taxon>Alveolata</taxon>
        <taxon>Dinophyceae</taxon>
        <taxon>Suessiales</taxon>
        <taxon>Symbiodiniaceae</taxon>
        <taxon>Symbiodinium</taxon>
    </lineage>
</organism>
<dbReference type="SUPFAM" id="SSF56219">
    <property type="entry name" value="DNase I-like"/>
    <property type="match status" value="1"/>
</dbReference>
<reference evidence="2" key="1">
    <citation type="submission" date="2021-02" db="EMBL/GenBank/DDBJ databases">
        <authorList>
            <person name="Dougan E. K."/>
            <person name="Rhodes N."/>
            <person name="Thang M."/>
            <person name="Chan C."/>
        </authorList>
    </citation>
    <scope>NUCLEOTIDE SEQUENCE</scope>
</reference>
<dbReference type="Proteomes" id="UP000604046">
    <property type="component" value="Unassembled WGS sequence"/>
</dbReference>
<sequence length="607" mass="67697">MKDTHWVTLSLGMVSRLQFCVGCAEDGPPMNVPWYPVVLSQQKNPTTSQQGFPSVESNMVGLFEDDEPTDPLTLEYLVVHKMNLKVCSANVTRWRSSHRKWAHTLSPDILMIIVTFHASQGCGYVIVALRSKGVDFNWISLYLESGTGLDSPVNDLILSSLTQHLSLLQGMWVVGGDFNVLIQDFLNSRYEERWQGRVVGSGSPTAGGDSEIDFFVVHPSLHSLSTVRLSFDTPFKPHGLLTLDVPVHSLQLRVPTIRSVVSPAPSSFHASSPVQLVQILDVASQEESSIALGQWSRDLQSEAQATTGKGWWVDLPRRPLASHPVGGGAWTGGPMAIWDRWRTWLQTGMVPKSSEAFASIPPDDPLLPVLKDWVHADDRSSLTRELVPQVETKYKEALASQTSQNSESYSKWLEEAQNDHLRPLYRSLRADEQTLERPYREFTPLGEVWDALCDLAREQVQIVLLAKSALKERPIGLTSVLWRLWCKSRRFLVGQWLDSYIPDHPFDSAIPGRTSLDVALARQCSNESARVKGLHTVSLFVDINGFYDSVSWRRLCEQGLRLSFPALALCLSLRLYQGGRTVVGESQPSPTIFPGRGMIQGCPYAPT</sequence>
<comment type="caution">
    <text evidence="2">The sequence shown here is derived from an EMBL/GenBank/DDBJ whole genome shotgun (WGS) entry which is preliminary data.</text>
</comment>
<dbReference type="EMBL" id="CAJNDS010002402">
    <property type="protein sequence ID" value="CAE7461315.1"/>
    <property type="molecule type" value="Genomic_DNA"/>
</dbReference>
<evidence type="ECO:0000256" key="1">
    <source>
        <dbReference type="SAM" id="SignalP"/>
    </source>
</evidence>
<proteinExistence type="predicted"/>
<dbReference type="OrthoDB" id="424717at2759"/>